<evidence type="ECO:0000256" key="8">
    <source>
        <dbReference type="ARBA" id="ARBA00023136"/>
    </source>
</evidence>
<dbReference type="KEGG" id="csol:105364797"/>
<dbReference type="InterPro" id="IPR017871">
    <property type="entry name" value="ABC_transporter-like_CS"/>
</dbReference>
<feature type="transmembrane region" description="Helical" evidence="9">
    <location>
        <begin position="390"/>
        <end position="411"/>
    </location>
</feature>
<accession>A0AAJ6YN71</accession>
<dbReference type="GO" id="GO:0140359">
    <property type="term" value="F:ABC-type transporter activity"/>
    <property type="evidence" value="ECO:0007669"/>
    <property type="project" value="InterPro"/>
</dbReference>
<dbReference type="FunFam" id="3.40.50.300:FF:001077">
    <property type="entry name" value="Uncharacterized protein, isoform A"/>
    <property type="match status" value="1"/>
</dbReference>
<dbReference type="InterPro" id="IPR003439">
    <property type="entry name" value="ABC_transporter-like_ATP-bd"/>
</dbReference>
<keyword evidence="4 9" id="KW-0812">Transmembrane</keyword>
<dbReference type="Proteomes" id="UP000695007">
    <property type="component" value="Unplaced"/>
</dbReference>
<evidence type="ECO:0000256" key="1">
    <source>
        <dbReference type="ARBA" id="ARBA00004141"/>
    </source>
</evidence>
<dbReference type="SUPFAM" id="SSF52540">
    <property type="entry name" value="P-loop containing nucleoside triphosphate hydrolases"/>
    <property type="match status" value="1"/>
</dbReference>
<keyword evidence="3" id="KW-0813">Transport</keyword>
<dbReference type="PANTHER" id="PTHR48041">
    <property type="entry name" value="ABC TRANSPORTER G FAMILY MEMBER 28"/>
    <property type="match status" value="1"/>
</dbReference>
<comment type="similarity">
    <text evidence="2">Belongs to the ABC transporter superfamily. ABCG family. Eye pigment precursor importer (TC 3.A.1.204) subfamily.</text>
</comment>
<sequence length="635" mass="71654">MEQSIIKDSLSNNGHINDLTKDATNFHGNLALSYIVKMSPVNIEFTDLTYTVPTGRKGSKLILRGVNGQFKSGELTAILGPSGAGKSTLLNILAGYKCEGASGLININGQPRDLKEFKRSSCYIMQEDLVQPKLTVLEAMCFAADLKLGSKINAANRFAIVCEILDMLRLNSTRTTMTERLSGGERKRLSIALELVNNPPVIFLDEPTTGLDEMSSVQCIDLLQRVALSGRTVICSIHTPSASIFAKFHHIYVVTAGQCAFRGLVNDVVPFLHHVGIDCPKHYNPADFIVEVSSGEYGHELVDKMISKIDMKFPIGLVNQMSPDGYKFSKEIAKISWWEQFTILLRRKMLQFYRDRNYMYLKISLHIFLGVIIGGLFLDIGNDGSKTLFNFGFCFTCLIVFLYIPMLPVLLHFPQEVQLVKREHFNRWYDLGPYFCALTISNIPAQLILCILYLLMVYPITSQPMEFYRFAMFISTCMVCALIAESMGLAVASTLSIVNGMFVGPAMTVPLMLFAVQGIGDEAPLPIYRQIIMYVSYIRYGLEGLIVATYGYNRGKLPCPEGEMFYCHYAVPRQLLRSMGMEKIVFWVDFVALVIILLAFRTLTYYLLRQRLRPNKTFRALHLIGRLIKSHFRME</sequence>
<dbReference type="InterPro" id="IPR027417">
    <property type="entry name" value="P-loop_NTPase"/>
</dbReference>
<feature type="transmembrane region" description="Helical" evidence="9">
    <location>
        <begin position="431"/>
        <end position="455"/>
    </location>
</feature>
<dbReference type="PANTHER" id="PTHR48041:SF15">
    <property type="entry name" value="FI05267P"/>
    <property type="match status" value="1"/>
</dbReference>
<keyword evidence="11" id="KW-1185">Reference proteome</keyword>
<dbReference type="InterPro" id="IPR050352">
    <property type="entry name" value="ABCG_transporters"/>
</dbReference>
<evidence type="ECO:0000313" key="11">
    <source>
        <dbReference type="Proteomes" id="UP000695007"/>
    </source>
</evidence>
<evidence type="ECO:0000259" key="10">
    <source>
        <dbReference type="PROSITE" id="PS50893"/>
    </source>
</evidence>
<dbReference type="InterPro" id="IPR003593">
    <property type="entry name" value="AAA+_ATPase"/>
</dbReference>
<name>A0AAJ6YN71_9HYME</name>
<reference evidence="12" key="1">
    <citation type="submission" date="2025-08" db="UniProtKB">
        <authorList>
            <consortium name="RefSeq"/>
        </authorList>
    </citation>
    <scope>IDENTIFICATION</scope>
</reference>
<comment type="subcellular location">
    <subcellularLocation>
        <location evidence="1">Membrane</location>
        <topology evidence="1">Multi-pass membrane protein</topology>
    </subcellularLocation>
</comment>
<dbReference type="PROSITE" id="PS00211">
    <property type="entry name" value="ABC_TRANSPORTER_1"/>
    <property type="match status" value="1"/>
</dbReference>
<gene>
    <name evidence="12" type="primary">LOC105364797</name>
</gene>
<keyword evidence="8 9" id="KW-0472">Membrane</keyword>
<feature type="transmembrane region" description="Helical" evidence="9">
    <location>
        <begin position="358"/>
        <end position="378"/>
    </location>
</feature>
<keyword evidence="5" id="KW-0547">Nucleotide-binding</keyword>
<organism evidence="11 12">
    <name type="scientific">Ceratosolen solmsi marchali</name>
    <dbReference type="NCBI Taxonomy" id="326594"/>
    <lineage>
        <taxon>Eukaryota</taxon>
        <taxon>Metazoa</taxon>
        <taxon>Ecdysozoa</taxon>
        <taxon>Arthropoda</taxon>
        <taxon>Hexapoda</taxon>
        <taxon>Insecta</taxon>
        <taxon>Pterygota</taxon>
        <taxon>Neoptera</taxon>
        <taxon>Endopterygota</taxon>
        <taxon>Hymenoptera</taxon>
        <taxon>Apocrita</taxon>
        <taxon>Proctotrupomorpha</taxon>
        <taxon>Chalcidoidea</taxon>
        <taxon>Agaonidae</taxon>
        <taxon>Agaoninae</taxon>
        <taxon>Ceratosolen</taxon>
    </lineage>
</organism>
<dbReference type="GO" id="GO:0005886">
    <property type="term" value="C:plasma membrane"/>
    <property type="evidence" value="ECO:0007669"/>
    <property type="project" value="TreeGrafter"/>
</dbReference>
<keyword evidence="6 12" id="KW-0067">ATP-binding</keyword>
<dbReference type="Pfam" id="PF00005">
    <property type="entry name" value="ABC_tran"/>
    <property type="match status" value="1"/>
</dbReference>
<feature type="transmembrane region" description="Helical" evidence="9">
    <location>
        <begin position="467"/>
        <end position="491"/>
    </location>
</feature>
<dbReference type="CDD" id="cd03213">
    <property type="entry name" value="ABCG_EPDR"/>
    <property type="match status" value="1"/>
</dbReference>
<dbReference type="RefSeq" id="XP_011501126.1">
    <property type="nucleotide sequence ID" value="XM_011502824.1"/>
</dbReference>
<evidence type="ECO:0000256" key="9">
    <source>
        <dbReference type="SAM" id="Phobius"/>
    </source>
</evidence>
<protein>
    <submittedName>
        <fullName evidence="12">ATP-binding cassette sub-family G member 1</fullName>
    </submittedName>
</protein>
<evidence type="ECO:0000256" key="7">
    <source>
        <dbReference type="ARBA" id="ARBA00022989"/>
    </source>
</evidence>
<dbReference type="GeneID" id="105364797"/>
<dbReference type="InterPro" id="IPR013525">
    <property type="entry name" value="ABC2_TM"/>
</dbReference>
<dbReference type="PROSITE" id="PS50893">
    <property type="entry name" value="ABC_TRANSPORTER_2"/>
    <property type="match status" value="1"/>
</dbReference>
<dbReference type="GO" id="GO:0016887">
    <property type="term" value="F:ATP hydrolysis activity"/>
    <property type="evidence" value="ECO:0007669"/>
    <property type="project" value="InterPro"/>
</dbReference>
<evidence type="ECO:0000313" key="12">
    <source>
        <dbReference type="RefSeq" id="XP_011501126.1"/>
    </source>
</evidence>
<feature type="domain" description="ABC transporter" evidence="10">
    <location>
        <begin position="43"/>
        <end position="281"/>
    </location>
</feature>
<keyword evidence="7 9" id="KW-1133">Transmembrane helix</keyword>
<evidence type="ECO:0000256" key="2">
    <source>
        <dbReference type="ARBA" id="ARBA00005814"/>
    </source>
</evidence>
<evidence type="ECO:0000256" key="4">
    <source>
        <dbReference type="ARBA" id="ARBA00022692"/>
    </source>
</evidence>
<evidence type="ECO:0000256" key="3">
    <source>
        <dbReference type="ARBA" id="ARBA00022448"/>
    </source>
</evidence>
<feature type="transmembrane region" description="Helical" evidence="9">
    <location>
        <begin position="584"/>
        <end position="608"/>
    </location>
</feature>
<dbReference type="SMART" id="SM00382">
    <property type="entry name" value="AAA"/>
    <property type="match status" value="1"/>
</dbReference>
<dbReference type="AlphaFoldDB" id="A0AAJ6YN71"/>
<evidence type="ECO:0000256" key="5">
    <source>
        <dbReference type="ARBA" id="ARBA00022741"/>
    </source>
</evidence>
<feature type="transmembrane region" description="Helical" evidence="9">
    <location>
        <begin position="497"/>
        <end position="519"/>
    </location>
</feature>
<dbReference type="Gene3D" id="3.40.50.300">
    <property type="entry name" value="P-loop containing nucleotide triphosphate hydrolases"/>
    <property type="match status" value="1"/>
</dbReference>
<evidence type="ECO:0000256" key="6">
    <source>
        <dbReference type="ARBA" id="ARBA00022840"/>
    </source>
</evidence>
<dbReference type="Pfam" id="PF01061">
    <property type="entry name" value="ABC2_membrane"/>
    <property type="match status" value="1"/>
</dbReference>
<dbReference type="GO" id="GO:0005524">
    <property type="term" value="F:ATP binding"/>
    <property type="evidence" value="ECO:0007669"/>
    <property type="project" value="UniProtKB-KW"/>
</dbReference>
<proteinExistence type="inferred from homology"/>